<dbReference type="AlphaFoldDB" id="E5XUH0"/>
<dbReference type="EMBL" id="ACZI02000001">
    <property type="protein sequence ID" value="EFV12024.2"/>
    <property type="molecule type" value="Genomic_DNA"/>
</dbReference>
<dbReference type="PANTHER" id="PTHR32332:SF31">
    <property type="entry name" value="2-NITROPROPANE DIOXYGENASE FAMILY, PUTATIVE (AFU_ORTHOLOGUE AFUA_2G09850)-RELATED"/>
    <property type="match status" value="1"/>
</dbReference>
<sequence length="324" mass="33415">MAYATKLTEMFGIEHPVLLAPMGGVAGGRLASAVSASGGLGFIGAGYGGVEGLERELALAGEARIGIGFITWTVEQNRQLLDAALASGPAAVWFSFGDPTPYAAAVHQAGARLVCQVQNLDQAAVALEAGADVLVAQGTEAGGHGGSARATFTFVPEVVDLARDAGAPVLAAGGVIDGRGLAAALALGAEGAVVGSRFVVSEESLLSQAARRLVVAAKGDDTVRTRVYDVARGLSWPEEFTGRVLRNEFIDQWHGREGELAERMPQLREAFAEALANGDFRMASVHVGEGVGLIREALPASDIMRALMAETGEALARVGRAGRL</sequence>
<gene>
    <name evidence="4" type="ORF">HMPREF9336_03142</name>
</gene>
<dbReference type="OrthoDB" id="9778912at2"/>
<name>E5XUH0_SEGRC</name>
<organism evidence="4 5">
    <name type="scientific">Segniliparus rugosus (strain ATCC BAA-974 / DSM 45345 / CCUG 50838 / CIP 108380 / JCM 13579 / CDC 945)</name>
    <dbReference type="NCBI Taxonomy" id="679197"/>
    <lineage>
        <taxon>Bacteria</taxon>
        <taxon>Bacillati</taxon>
        <taxon>Actinomycetota</taxon>
        <taxon>Actinomycetes</taxon>
        <taxon>Mycobacteriales</taxon>
        <taxon>Segniliparaceae</taxon>
        <taxon>Segniliparus</taxon>
    </lineage>
</organism>
<protein>
    <recommendedName>
        <fullName evidence="6">Nitronate monooxygenase</fullName>
    </recommendedName>
</protein>
<dbReference type="STRING" id="679197.HMPREF9336_03142"/>
<evidence type="ECO:0000313" key="5">
    <source>
        <dbReference type="Proteomes" id="UP000004816"/>
    </source>
</evidence>
<comment type="caution">
    <text evidence="4">The sequence shown here is derived from an EMBL/GenBank/DDBJ whole genome shotgun (WGS) entry which is preliminary data.</text>
</comment>
<evidence type="ECO:0000256" key="3">
    <source>
        <dbReference type="ARBA" id="ARBA00023002"/>
    </source>
</evidence>
<dbReference type="PANTHER" id="PTHR32332">
    <property type="entry name" value="2-NITROPROPANE DIOXYGENASE"/>
    <property type="match status" value="1"/>
</dbReference>
<dbReference type="GO" id="GO:0018580">
    <property type="term" value="F:nitronate monooxygenase activity"/>
    <property type="evidence" value="ECO:0007669"/>
    <property type="project" value="InterPro"/>
</dbReference>
<keyword evidence="5" id="KW-1185">Reference proteome</keyword>
<dbReference type="Pfam" id="PF03060">
    <property type="entry name" value="NMO"/>
    <property type="match status" value="2"/>
</dbReference>
<dbReference type="CDD" id="cd04730">
    <property type="entry name" value="NPD_like"/>
    <property type="match status" value="1"/>
</dbReference>
<evidence type="ECO:0008006" key="6">
    <source>
        <dbReference type="Google" id="ProtNLM"/>
    </source>
</evidence>
<keyword evidence="1" id="KW-0285">Flavoprotein</keyword>
<dbReference type="SUPFAM" id="SSF51412">
    <property type="entry name" value="Inosine monophosphate dehydrogenase (IMPDH)"/>
    <property type="match status" value="1"/>
</dbReference>
<accession>E5XUH0</accession>
<dbReference type="eggNOG" id="COG2070">
    <property type="taxonomic scope" value="Bacteria"/>
</dbReference>
<reference evidence="4 5" key="1">
    <citation type="journal article" date="2011" name="Stand. Genomic Sci.">
        <title>High quality draft genome sequence of Segniliparus rugosus CDC 945(T)= (ATCC BAA-974(T)).</title>
        <authorList>
            <person name="Earl A.M."/>
            <person name="Desjardins C.A."/>
            <person name="Fitzgerald M.G."/>
            <person name="Arachchi H.M."/>
            <person name="Zeng Q."/>
            <person name="Mehta T."/>
            <person name="Griggs A."/>
            <person name="Birren B.W."/>
            <person name="Toney N.C."/>
            <person name="Carr J."/>
            <person name="Posey J."/>
            <person name="Butler W.R."/>
        </authorList>
    </citation>
    <scope>NUCLEOTIDE SEQUENCE [LARGE SCALE GENOMIC DNA]</scope>
    <source>
        <strain evidence="5">ATCC BAA-974 / DSM 45345 / CCUG 50838 / CIP 108380 / JCM 13579 / CDC 945</strain>
    </source>
</reference>
<proteinExistence type="predicted"/>
<evidence type="ECO:0000256" key="1">
    <source>
        <dbReference type="ARBA" id="ARBA00022630"/>
    </source>
</evidence>
<dbReference type="InterPro" id="IPR004136">
    <property type="entry name" value="NMO"/>
</dbReference>
<evidence type="ECO:0000313" key="4">
    <source>
        <dbReference type="EMBL" id="EFV12024.2"/>
    </source>
</evidence>
<dbReference type="InterPro" id="IPR013785">
    <property type="entry name" value="Aldolase_TIM"/>
</dbReference>
<dbReference type="Proteomes" id="UP000004816">
    <property type="component" value="Unassembled WGS sequence"/>
</dbReference>
<dbReference type="RefSeq" id="WP_021029930.1">
    <property type="nucleotide sequence ID" value="NZ_KI391953.1"/>
</dbReference>
<dbReference type="Gene3D" id="3.20.20.70">
    <property type="entry name" value="Aldolase class I"/>
    <property type="match status" value="1"/>
</dbReference>
<keyword evidence="2" id="KW-0288">FMN</keyword>
<dbReference type="HOGENOM" id="CLU_038732_9_2_11"/>
<evidence type="ECO:0000256" key="2">
    <source>
        <dbReference type="ARBA" id="ARBA00022643"/>
    </source>
</evidence>
<keyword evidence="3" id="KW-0560">Oxidoreductase</keyword>